<feature type="region of interest" description="Disordered" evidence="6">
    <location>
        <begin position="322"/>
        <end position="441"/>
    </location>
</feature>
<dbReference type="Gene3D" id="3.30.160.60">
    <property type="entry name" value="Classic Zinc Finger"/>
    <property type="match status" value="5"/>
</dbReference>
<feature type="domain" description="C2H2-type" evidence="7">
    <location>
        <begin position="640"/>
        <end position="670"/>
    </location>
</feature>
<feature type="region of interest" description="Disordered" evidence="6">
    <location>
        <begin position="89"/>
        <end position="125"/>
    </location>
</feature>
<gene>
    <name evidence="8" type="primary">AVEN_23046_1</name>
    <name evidence="8" type="ORF">CDAR_271361</name>
</gene>
<comment type="caution">
    <text evidence="8">The sequence shown here is derived from an EMBL/GenBank/DDBJ whole genome shotgun (WGS) entry which is preliminary data.</text>
</comment>
<keyword evidence="4" id="KW-0862">Zinc</keyword>
<name>A0AAV4MJ02_9ARAC</name>
<feature type="domain" description="C2H2-type" evidence="7">
    <location>
        <begin position="1459"/>
        <end position="1487"/>
    </location>
</feature>
<feature type="compositionally biased region" description="Polar residues" evidence="6">
    <location>
        <begin position="377"/>
        <end position="386"/>
    </location>
</feature>
<evidence type="ECO:0000256" key="6">
    <source>
        <dbReference type="SAM" id="MobiDB-lite"/>
    </source>
</evidence>
<dbReference type="SMART" id="SM00355">
    <property type="entry name" value="ZnF_C2H2"/>
    <property type="match status" value="26"/>
</dbReference>
<dbReference type="EMBL" id="BPLQ01000525">
    <property type="protein sequence ID" value="GIX72376.1"/>
    <property type="molecule type" value="Genomic_DNA"/>
</dbReference>
<reference evidence="8 9" key="1">
    <citation type="submission" date="2021-06" db="EMBL/GenBank/DDBJ databases">
        <title>Caerostris darwini draft genome.</title>
        <authorList>
            <person name="Kono N."/>
            <person name="Arakawa K."/>
        </authorList>
    </citation>
    <scope>NUCLEOTIDE SEQUENCE [LARGE SCALE GENOMIC DNA]</scope>
</reference>
<accession>A0AAV4MJ02</accession>
<proteinExistence type="predicted"/>
<dbReference type="PROSITE" id="PS50157">
    <property type="entry name" value="ZINC_FINGER_C2H2_2"/>
    <property type="match status" value="4"/>
</dbReference>
<dbReference type="GO" id="GO:0008270">
    <property type="term" value="F:zinc ion binding"/>
    <property type="evidence" value="ECO:0007669"/>
    <property type="project" value="UniProtKB-KW"/>
</dbReference>
<dbReference type="InterPro" id="IPR013087">
    <property type="entry name" value="Znf_C2H2_type"/>
</dbReference>
<evidence type="ECO:0000256" key="5">
    <source>
        <dbReference type="PROSITE-ProRule" id="PRU00042"/>
    </source>
</evidence>
<evidence type="ECO:0000259" key="7">
    <source>
        <dbReference type="PROSITE" id="PS50157"/>
    </source>
</evidence>
<keyword evidence="1" id="KW-0479">Metal-binding</keyword>
<feature type="domain" description="C2H2-type" evidence="7">
    <location>
        <begin position="1528"/>
        <end position="1553"/>
    </location>
</feature>
<keyword evidence="3 5" id="KW-0863">Zinc-finger</keyword>
<evidence type="ECO:0000313" key="8">
    <source>
        <dbReference type="EMBL" id="GIX72376.1"/>
    </source>
</evidence>
<feature type="domain" description="C2H2-type" evidence="7">
    <location>
        <begin position="1067"/>
        <end position="1095"/>
    </location>
</feature>
<keyword evidence="9" id="KW-1185">Reference proteome</keyword>
<organism evidence="8 9">
    <name type="scientific">Caerostris darwini</name>
    <dbReference type="NCBI Taxonomy" id="1538125"/>
    <lineage>
        <taxon>Eukaryota</taxon>
        <taxon>Metazoa</taxon>
        <taxon>Ecdysozoa</taxon>
        <taxon>Arthropoda</taxon>
        <taxon>Chelicerata</taxon>
        <taxon>Arachnida</taxon>
        <taxon>Araneae</taxon>
        <taxon>Araneomorphae</taxon>
        <taxon>Entelegynae</taxon>
        <taxon>Araneoidea</taxon>
        <taxon>Araneidae</taxon>
        <taxon>Caerostris</taxon>
    </lineage>
</organism>
<feature type="compositionally biased region" description="Basic and acidic residues" evidence="6">
    <location>
        <begin position="322"/>
        <end position="332"/>
    </location>
</feature>
<dbReference type="PANTHER" id="PTHR24379:SF121">
    <property type="entry name" value="C2H2-TYPE DOMAIN-CONTAINING PROTEIN"/>
    <property type="match status" value="1"/>
</dbReference>
<keyword evidence="2" id="KW-0677">Repeat</keyword>
<dbReference type="Proteomes" id="UP001054837">
    <property type="component" value="Unassembled WGS sequence"/>
</dbReference>
<protein>
    <recommendedName>
        <fullName evidence="7">C2H2-type domain-containing protein</fullName>
    </recommendedName>
</protein>
<dbReference type="PROSITE" id="PS00028">
    <property type="entry name" value="ZINC_FINGER_C2H2_1"/>
    <property type="match status" value="7"/>
</dbReference>
<dbReference type="PANTHER" id="PTHR24379">
    <property type="entry name" value="KRAB AND ZINC FINGER DOMAIN-CONTAINING"/>
    <property type="match status" value="1"/>
</dbReference>
<evidence type="ECO:0000256" key="3">
    <source>
        <dbReference type="ARBA" id="ARBA00022771"/>
    </source>
</evidence>
<evidence type="ECO:0000256" key="4">
    <source>
        <dbReference type="ARBA" id="ARBA00022833"/>
    </source>
</evidence>
<evidence type="ECO:0000313" key="9">
    <source>
        <dbReference type="Proteomes" id="UP001054837"/>
    </source>
</evidence>
<evidence type="ECO:0000256" key="1">
    <source>
        <dbReference type="ARBA" id="ARBA00022723"/>
    </source>
</evidence>
<evidence type="ECO:0000256" key="2">
    <source>
        <dbReference type="ARBA" id="ARBA00022737"/>
    </source>
</evidence>
<sequence>MLKILDSRNRLQFRLFIMADEEVLKEIHSKYVPFLKKLIAFLEKTKKASPDNLNRLKNIQTVFASSPKTEQIEIFKANKIKLERWFNSSQKDKTSADNTRGKRSKVVIEDSDSSQGESIQAKRPRIEETVQNSIDDAKPTILVQNEKTDTAKVIQPGQIIKVTRTIEVQPPVKTSDPVVQSASSADPVVQPASRAASSSQEKILFSCASCQYQSYEENEFMKHTRADHRSDLSMWCKECGKCFSNAGVLISHIKDKQCLIEDMTYRCGVKDCDFETDNGQTFVHHLRHCHKGSPFIFCVHCQKIFTLPHCLILHMQDDCPHKERNRKNDGTVKTKPVQAPKKPTLPPVPAVISKPQTLTPTPKPITMVNYSVPRAATPSTVKTPPSSIGRGALMPTARGRARGRGRSRLPSYSSDSDDPDDPSWKPEEATGTQTLRRSGRWAKKVNDAVNVESSQTSKSLSMAELNNKEMLDCPCCDFMAAFKSVLQDHYIAQHKVPNKNACLVCHLKFEATQGFLDHFEDHANGKLSNKMVTDVEDIPSTTSKNNLKTYGKSNLSKNSCEASNPISIDKESIQGVVKNLSEINVVNSESEQSQYVKIPYQVVVNDNNLKDNTPKRFEELKSQNDLVIILNNIYKLKCFFKCPLCNCSYATNDSNEFTKHMEAEHPPEKKLHCGYCLKESSSPSLLTEHLLIEHSRRRYQCNKCFYRGFSKIHVQIHIKNYHATYVSTEVIECDPVTVPPNIEVKEESNEILNYTWPYVCALGSCDFKTYDPKEFKSHNEMTHRSVSLFFCHYCKVDFLSVKRLLSHYRFHGINTYQCSYCIYGSEIRDDILLHVCNSHADYPLKAFMRGSEEDIPAEEKQLPYSLNSEVSRSNSVDSDELNVETDTNGVDFENQMYEVVGKTYYPKYTENICSHLVCGIPGCVEKFDNLLIYIGHLKNFHAAENFTCPHCSDVSDTWEEFKNHLMCHGSALYACGLVTCNFYDWDKNVVTNHLNNHLKPTSKVVIVREPADIANDKSDVSKVKSLPESCPFVINNDCFQCVFCKYKSFNRNVMKNHIYLELRYKRFCCSACNEKYVSRNEIKEHYTEKHSNEDIKFSLNPHLEIEAIVHNILEKKIQCSFVCQCQCSNCKKHFKSVVQFQQHMCLCTQKCYEPYICSYCNHSFSCLKILKFHVDEKHMQKPVVFFKVSSIMVEEEIDSKIQVMRLKYLKSLNEISAIADSSQFHHMKFYSCSACSFESNHKYNTQMHIEKAHKNSNAEVNKVLRKMDLPELATSNMDDNSNDSLKVSEESSNSVKRYRCGFCIKKLPTLQELESHVESLHPVYEEVEYSYYYTPDIKSIFMPDDKELFECSYCKSGKENLHSLKKHSDLMHSESQFKVRGYVNRSTTKAGADSSIIACGYCYQRLDNKNELKRHIKSQHPSLPQKSIGGFKNCDVLKKSLEEFGALPDKKVKLGSLVFVCSHCGAAYSKPEQVKRHCLKVHARLKPEFVTINTVHTNINFYKCEFCQFTAEKHHLDLHLENKHTMRVICGYCNRQFEFATKLREHHDLVHKGLPVKYSQETLDKKKILPKSAIKQEQVEMKSSQKPLLESFNSIKDPDSTALESIFTYDHSESCHKISVLSFSRMHNIFPKVLLKDVMK</sequence>